<keyword evidence="5" id="KW-0119">Carbohydrate metabolism</keyword>
<dbReference type="Gene3D" id="2.60.40.10">
    <property type="entry name" value="Immunoglobulins"/>
    <property type="match status" value="1"/>
</dbReference>
<dbReference type="Pfam" id="PF22666">
    <property type="entry name" value="Glyco_hydro_2_N2"/>
    <property type="match status" value="1"/>
</dbReference>
<dbReference type="GeneID" id="43595304"/>
<dbReference type="InterPro" id="IPR008979">
    <property type="entry name" value="Galactose-bd-like_sf"/>
</dbReference>
<keyword evidence="15" id="KW-1185">Reference proteome</keyword>
<dbReference type="STRING" id="2656787.A0A370U3X7"/>
<reference evidence="14 15" key="1">
    <citation type="journal article" date="2018" name="IMA Fungus">
        <title>IMA Genome-F 9: Draft genome sequence of Annulohypoxylon stygium, Aspergillus mulundensis, Berkeleyomyces basicola (syn. Thielaviopsis basicola), Ceratocystis smalleyi, two Cercospora beticola strains, Coleophoma cylindrospora, Fusarium fracticaudum, Phialophora cf. hyalina, and Morchella septimelata.</title>
        <authorList>
            <person name="Wingfield B.D."/>
            <person name="Bills G.F."/>
            <person name="Dong Y."/>
            <person name="Huang W."/>
            <person name="Nel W.J."/>
            <person name="Swalarsk-Parry B.S."/>
            <person name="Vaghefi N."/>
            <person name="Wilken P.M."/>
            <person name="An Z."/>
            <person name="de Beer Z.W."/>
            <person name="De Vos L."/>
            <person name="Chen L."/>
            <person name="Duong T.A."/>
            <person name="Gao Y."/>
            <person name="Hammerbacher A."/>
            <person name="Kikkert J.R."/>
            <person name="Li Y."/>
            <person name="Li H."/>
            <person name="Li K."/>
            <person name="Li Q."/>
            <person name="Liu X."/>
            <person name="Ma X."/>
            <person name="Naidoo K."/>
            <person name="Pethybridge S.J."/>
            <person name="Sun J."/>
            <person name="Steenkamp E.T."/>
            <person name="van der Nest M.A."/>
            <person name="van Wyk S."/>
            <person name="Wingfield M.J."/>
            <person name="Xiong C."/>
            <person name="Yue Q."/>
            <person name="Zhang X."/>
        </authorList>
    </citation>
    <scope>NUCLEOTIDE SEQUENCE [LARGE SCALE GENOMIC DNA]</scope>
    <source>
        <strain evidence="14 15">BP 5553</strain>
    </source>
</reference>
<dbReference type="InterPro" id="IPR006102">
    <property type="entry name" value="Ig-like_GH2"/>
</dbReference>
<dbReference type="Gene3D" id="2.60.120.260">
    <property type="entry name" value="Galactose-binding domain-like"/>
    <property type="match status" value="1"/>
</dbReference>
<evidence type="ECO:0000256" key="2">
    <source>
        <dbReference type="ARBA" id="ARBA00004740"/>
    </source>
</evidence>
<comment type="caution">
    <text evidence="14">The sequence shown here is derived from an EMBL/GenBank/DDBJ whole genome shotgun (WGS) entry which is preliminary data.</text>
</comment>
<dbReference type="OrthoDB" id="2866996at2759"/>
<keyword evidence="6" id="KW-0326">Glycosidase</keyword>
<dbReference type="GO" id="GO:0004567">
    <property type="term" value="F:beta-mannosidase activity"/>
    <property type="evidence" value="ECO:0007669"/>
    <property type="project" value="UniProtKB-EC"/>
</dbReference>
<proteinExistence type="inferred from homology"/>
<evidence type="ECO:0000259" key="11">
    <source>
        <dbReference type="Pfam" id="PF00703"/>
    </source>
</evidence>
<dbReference type="AlphaFoldDB" id="A0A370U3X7"/>
<dbReference type="InterPro" id="IPR041447">
    <property type="entry name" value="Mannosidase_ig"/>
</dbReference>
<evidence type="ECO:0000256" key="7">
    <source>
        <dbReference type="ARBA" id="ARBA00023326"/>
    </source>
</evidence>
<evidence type="ECO:0000256" key="10">
    <source>
        <dbReference type="ARBA" id="ARBA00041614"/>
    </source>
</evidence>
<evidence type="ECO:0000256" key="3">
    <source>
        <dbReference type="ARBA" id="ARBA00012754"/>
    </source>
</evidence>
<gene>
    <name evidence="14" type="ORF">BP5553_02455</name>
</gene>
<dbReference type="SUPFAM" id="SSF49785">
    <property type="entry name" value="Galactose-binding domain-like"/>
    <property type="match status" value="1"/>
</dbReference>
<evidence type="ECO:0000313" key="14">
    <source>
        <dbReference type="EMBL" id="RDL42476.1"/>
    </source>
</evidence>
<dbReference type="GO" id="GO:0000272">
    <property type="term" value="P:polysaccharide catabolic process"/>
    <property type="evidence" value="ECO:0007669"/>
    <property type="project" value="UniProtKB-KW"/>
</dbReference>
<evidence type="ECO:0000256" key="6">
    <source>
        <dbReference type="ARBA" id="ARBA00023295"/>
    </source>
</evidence>
<keyword evidence="4 14" id="KW-0378">Hydrolase</keyword>
<evidence type="ECO:0000256" key="1">
    <source>
        <dbReference type="ARBA" id="ARBA00000829"/>
    </source>
</evidence>
<evidence type="ECO:0000256" key="9">
    <source>
        <dbReference type="ARBA" id="ARBA00041069"/>
    </source>
</evidence>
<evidence type="ECO:0000256" key="8">
    <source>
        <dbReference type="ARBA" id="ARBA00038429"/>
    </source>
</evidence>
<sequence>MALPLKRVPLIDFTWSEAGSHDEGRTKIPTNIHLDLLTANRIPDPFIGMNEKLVQWVHSKDWVYKCEYQIEPIRTGEKVDLVFDGLDTFATVALNGKEILKSDNMFVPHRIDVGKMLENTNELKILFESAFNRGEALREERGHLLCWNGHYSRVYMRKAQYHFGWDWGPSLVTCGPWRPITIERYFIRISDVDIEIQVAENLKSATIRVGVHVEGSIPAGHQVDLDLLDPKGVKLVTKRITDGVAIIPVSNPQLWFPHTHGSQPLYQVVIKIVAPSAEVLDTQSKTIGFRRVRLIQTPLSEGSTFYFEVNNIPMFMGGSNWIPGDNFLPRMTPERYTRLIDLAVQGNQNMLRVWGGGIYEDEAFYDACNRRGVLVWQDFCFACGQYPSDDDFVESVKKEAIAALKRLRTHPSLAILAGNNEDYQVANEGLHHDMKTPESEWRNTTFGARHIYERVLPDLVEEHAPGMIYWPGSPFGGVDNNSDRTIGDVHIWNVSSGMLLPYQRYPEIAGRFVSEFGMLSCPHIETVKEAFFGNSKDMHPQSEAFEFHCKATSYEKRMFTCMGENFRLSFDLDTYVYLTQLLQSESMGFAFRGWRRKFGDRECGGALTNDSWPVSSWSIIDYYERPKPAYYVIARALTPLAVGVIRRNKHNPRPNLQHESYVKSKTKAESAGVLAHATPHVYPPRESTFSVWVANSGVTERRLTVELRFISISTGKEVREAITHAVVATPMGTTEILQGETPEDEPTVLATRLFDEYGNCISREMDWPQPLKHIMFPDRGLKIQVDGEYITVSAERPVKGLVLLNVGAGWSDNCLDVAPGDTQHLVAKGLKEPVKYIYYGLND</sequence>
<feature type="domain" description="Glycoside hydrolase family 2 immunoglobulin-like beta-sandwich" evidence="11">
    <location>
        <begin position="188"/>
        <end position="290"/>
    </location>
</feature>
<comment type="pathway">
    <text evidence="2">Glycan metabolism; N-glycan degradation.</text>
</comment>
<dbReference type="GO" id="GO:0006516">
    <property type="term" value="P:glycoprotein catabolic process"/>
    <property type="evidence" value="ECO:0007669"/>
    <property type="project" value="TreeGrafter"/>
</dbReference>
<comment type="catalytic activity">
    <reaction evidence="1">
        <text>Hydrolysis of terminal, non-reducing beta-D-mannose residues in beta-D-mannosides.</text>
        <dbReference type="EC" id="3.2.1.25"/>
    </reaction>
</comment>
<feature type="domain" description="Mannosidase Ig/CBM-like" evidence="12">
    <location>
        <begin position="688"/>
        <end position="773"/>
    </location>
</feature>
<dbReference type="Gene3D" id="3.20.20.80">
    <property type="entry name" value="Glycosidases"/>
    <property type="match status" value="1"/>
</dbReference>
<organism evidence="14 15">
    <name type="scientific">Venustampulla echinocandica</name>
    <dbReference type="NCBI Taxonomy" id="2656787"/>
    <lineage>
        <taxon>Eukaryota</taxon>
        <taxon>Fungi</taxon>
        <taxon>Dikarya</taxon>
        <taxon>Ascomycota</taxon>
        <taxon>Pezizomycotina</taxon>
        <taxon>Leotiomycetes</taxon>
        <taxon>Helotiales</taxon>
        <taxon>Pleuroascaceae</taxon>
        <taxon>Venustampulla</taxon>
    </lineage>
</organism>
<dbReference type="EMBL" id="NPIC01000001">
    <property type="protein sequence ID" value="RDL42476.1"/>
    <property type="molecule type" value="Genomic_DNA"/>
</dbReference>
<evidence type="ECO:0000256" key="5">
    <source>
        <dbReference type="ARBA" id="ARBA00023277"/>
    </source>
</evidence>
<dbReference type="InterPro" id="IPR036156">
    <property type="entry name" value="Beta-gal/glucu_dom_sf"/>
</dbReference>
<comment type="similarity">
    <text evidence="8">Belongs to the glycosyl hydrolase 2 family. Beta-mannosidase B subfamily.</text>
</comment>
<dbReference type="FunFam" id="3.20.20.80:FF:000050">
    <property type="entry name" value="Beta-mannosidase B"/>
    <property type="match status" value="1"/>
</dbReference>
<dbReference type="Proteomes" id="UP000254866">
    <property type="component" value="Unassembled WGS sequence"/>
</dbReference>
<dbReference type="PANTHER" id="PTHR43730:SF1">
    <property type="entry name" value="BETA-MANNOSIDASE"/>
    <property type="match status" value="1"/>
</dbReference>
<dbReference type="InterPro" id="IPR013783">
    <property type="entry name" value="Ig-like_fold"/>
</dbReference>
<evidence type="ECO:0000259" key="12">
    <source>
        <dbReference type="Pfam" id="PF17786"/>
    </source>
</evidence>
<dbReference type="Pfam" id="PF17786">
    <property type="entry name" value="Mannosidase_ig"/>
    <property type="match status" value="1"/>
</dbReference>
<feature type="domain" description="Beta-mannosidase-like galactose-binding" evidence="13">
    <location>
        <begin position="24"/>
        <end position="178"/>
    </location>
</feature>
<name>A0A370U3X7_9HELO</name>
<dbReference type="InterPro" id="IPR050887">
    <property type="entry name" value="Beta-mannosidase_GH2"/>
</dbReference>
<evidence type="ECO:0000256" key="4">
    <source>
        <dbReference type="ARBA" id="ARBA00022801"/>
    </source>
</evidence>
<evidence type="ECO:0000259" key="13">
    <source>
        <dbReference type="Pfam" id="PF22666"/>
    </source>
</evidence>
<dbReference type="InterPro" id="IPR017853">
    <property type="entry name" value="GH"/>
</dbReference>
<protein>
    <recommendedName>
        <fullName evidence="9">Beta-mannosidase B</fullName>
        <ecNumber evidence="3">3.2.1.25</ecNumber>
    </recommendedName>
    <alternativeName>
        <fullName evidence="10">Mannanase B</fullName>
    </alternativeName>
</protein>
<dbReference type="InterPro" id="IPR054593">
    <property type="entry name" value="Beta-mannosidase-like_N2"/>
</dbReference>
<dbReference type="SUPFAM" id="SSF51445">
    <property type="entry name" value="(Trans)glycosidases"/>
    <property type="match status" value="1"/>
</dbReference>
<dbReference type="PANTHER" id="PTHR43730">
    <property type="entry name" value="BETA-MANNOSIDASE"/>
    <property type="match status" value="1"/>
</dbReference>
<evidence type="ECO:0000313" key="15">
    <source>
        <dbReference type="Proteomes" id="UP000254866"/>
    </source>
</evidence>
<dbReference type="Pfam" id="PF00703">
    <property type="entry name" value="Glyco_hydro_2"/>
    <property type="match status" value="1"/>
</dbReference>
<dbReference type="EC" id="3.2.1.25" evidence="3"/>
<dbReference type="SUPFAM" id="SSF49303">
    <property type="entry name" value="beta-Galactosidase/glucuronidase domain"/>
    <property type="match status" value="2"/>
</dbReference>
<accession>A0A370U3X7</accession>
<keyword evidence="7" id="KW-0624">Polysaccharide degradation</keyword>
<dbReference type="RefSeq" id="XP_031875132.1">
    <property type="nucleotide sequence ID" value="XM_032011078.1"/>
</dbReference>